<dbReference type="EMBL" id="JACHBS010000001">
    <property type="protein sequence ID" value="MBB5618197.1"/>
    <property type="molecule type" value="Genomic_DNA"/>
</dbReference>
<feature type="domain" description="Dienelactone hydrolase" evidence="1">
    <location>
        <begin position="35"/>
        <end position="255"/>
    </location>
</feature>
<dbReference type="RefSeq" id="WP_341799905.1">
    <property type="nucleotide sequence ID" value="NZ_BAAANZ010000004.1"/>
</dbReference>
<keyword evidence="2" id="KW-0378">Hydrolase</keyword>
<dbReference type="AlphaFoldDB" id="A0A840XMY7"/>
<proteinExistence type="predicted"/>
<dbReference type="Pfam" id="PF01738">
    <property type="entry name" value="DLH"/>
    <property type="match status" value="1"/>
</dbReference>
<comment type="caution">
    <text evidence="2">The sequence shown here is derived from an EMBL/GenBank/DDBJ whole genome shotgun (WGS) entry which is preliminary data.</text>
</comment>
<dbReference type="Proteomes" id="UP000552883">
    <property type="component" value="Unassembled WGS sequence"/>
</dbReference>
<evidence type="ECO:0000259" key="1">
    <source>
        <dbReference type="Pfam" id="PF01738"/>
    </source>
</evidence>
<keyword evidence="3" id="KW-1185">Reference proteome</keyword>
<dbReference type="InterPro" id="IPR002925">
    <property type="entry name" value="Dienelactn_hydro"/>
</dbReference>
<dbReference type="EC" id="3.1.1.45" evidence="2"/>
<protein>
    <submittedName>
        <fullName evidence="2">Carboxymethylenebutenolidase</fullName>
        <ecNumber evidence="2">3.1.1.45</ecNumber>
    </submittedName>
</protein>
<dbReference type="PANTHER" id="PTHR46623:SF6">
    <property type="entry name" value="ALPHA_BETA-HYDROLASES SUPERFAMILY PROTEIN"/>
    <property type="match status" value="1"/>
</dbReference>
<organism evidence="2 3">
    <name type="scientific">Microcella frigidaquae</name>
    <dbReference type="NCBI Taxonomy" id="424758"/>
    <lineage>
        <taxon>Bacteria</taxon>
        <taxon>Bacillati</taxon>
        <taxon>Actinomycetota</taxon>
        <taxon>Actinomycetes</taxon>
        <taxon>Micrococcales</taxon>
        <taxon>Microbacteriaceae</taxon>
        <taxon>Microcella</taxon>
    </lineage>
</organism>
<reference evidence="2 3" key="1">
    <citation type="submission" date="2020-08" db="EMBL/GenBank/DDBJ databases">
        <title>Sequencing the genomes of 1000 actinobacteria strains.</title>
        <authorList>
            <person name="Klenk H.-P."/>
        </authorList>
    </citation>
    <scope>NUCLEOTIDE SEQUENCE [LARGE SCALE GENOMIC DNA]</scope>
    <source>
        <strain evidence="2 3">DSM 23889</strain>
    </source>
</reference>
<dbReference type="PANTHER" id="PTHR46623">
    <property type="entry name" value="CARBOXYMETHYLENEBUTENOLIDASE-RELATED"/>
    <property type="match status" value="1"/>
</dbReference>
<evidence type="ECO:0000313" key="3">
    <source>
        <dbReference type="Proteomes" id="UP000552883"/>
    </source>
</evidence>
<name>A0A840XMY7_9MICO</name>
<accession>A0A840XMY7</accession>
<dbReference type="GO" id="GO:0008806">
    <property type="term" value="F:carboxymethylenebutenolidase activity"/>
    <property type="evidence" value="ECO:0007669"/>
    <property type="project" value="UniProtKB-EC"/>
</dbReference>
<gene>
    <name evidence="2" type="ORF">BJ959_001693</name>
</gene>
<dbReference type="Gene3D" id="3.40.50.1820">
    <property type="entry name" value="alpha/beta hydrolase"/>
    <property type="match status" value="1"/>
</dbReference>
<evidence type="ECO:0000313" key="2">
    <source>
        <dbReference type="EMBL" id="MBB5618197.1"/>
    </source>
</evidence>
<sequence length="257" mass="26752">MSAGTPGGAAAAPEQSVLTEVIIPQPGDPRGGELTGVLGVPSGPGPHPALVVVHEVFGVDDSMRAHLERLVGLGYAVLMPNLFSRGGARRCLTATFRALRAGTGPAFDDIAAARRLLLERDDTGDRAGVIGFCMGGGFALLLASSGDYDASAVNYGMLPADLDDTLDGACPIVGSFGGRDRTLPGAAAKLEAALAARGIDHDVHEYPEAGHAFLNPLPAGPALMRVLMKPMMAGGHRPAEAEDAWGRIDRFFRRHLR</sequence>
<dbReference type="InterPro" id="IPR051049">
    <property type="entry name" value="Dienelactone_hydrolase-like"/>
</dbReference>
<dbReference type="InterPro" id="IPR029058">
    <property type="entry name" value="AB_hydrolase_fold"/>
</dbReference>
<dbReference type="SUPFAM" id="SSF53474">
    <property type="entry name" value="alpha/beta-Hydrolases"/>
    <property type="match status" value="1"/>
</dbReference>